<keyword evidence="3" id="KW-1133">Transmembrane helix</keyword>
<gene>
    <name evidence="5" type="ORF">Slati_2269400</name>
</gene>
<feature type="transmembrane region" description="Helical" evidence="3">
    <location>
        <begin position="19"/>
        <end position="36"/>
    </location>
</feature>
<evidence type="ECO:0000313" key="5">
    <source>
        <dbReference type="EMBL" id="KAL0437864.1"/>
    </source>
</evidence>
<evidence type="ECO:0000256" key="1">
    <source>
        <dbReference type="ARBA" id="ARBA00022741"/>
    </source>
</evidence>
<keyword evidence="2" id="KW-0067">ATP-binding</keyword>
<proteinExistence type="predicted"/>
<dbReference type="InterPro" id="IPR003959">
    <property type="entry name" value="ATPase_AAA_core"/>
</dbReference>
<feature type="non-terminal residue" evidence="5">
    <location>
        <position position="247"/>
    </location>
</feature>
<dbReference type="PANTHER" id="PTHR45644">
    <property type="entry name" value="AAA ATPASE, PUTATIVE (AFU_ORTHOLOGUE AFUA_2G12920)-RELATED-RELATED"/>
    <property type="match status" value="1"/>
</dbReference>
<evidence type="ECO:0000256" key="2">
    <source>
        <dbReference type="ARBA" id="ARBA00022840"/>
    </source>
</evidence>
<keyword evidence="1" id="KW-0547">Nucleotide-binding</keyword>
<dbReference type="GO" id="GO:0005524">
    <property type="term" value="F:ATP binding"/>
    <property type="evidence" value="ECO:0007669"/>
    <property type="project" value="UniProtKB-KW"/>
</dbReference>
<name>A0AAW2W941_9LAMI</name>
<dbReference type="GO" id="GO:0016887">
    <property type="term" value="F:ATP hydrolysis activity"/>
    <property type="evidence" value="ECO:0007669"/>
    <property type="project" value="InterPro"/>
</dbReference>
<dbReference type="PANTHER" id="PTHR45644:SF30">
    <property type="entry name" value="OS07G0672500 PROTEIN"/>
    <property type="match status" value="1"/>
</dbReference>
<comment type="caution">
    <text evidence="5">The sequence shown here is derived from an EMBL/GenBank/DDBJ whole genome shotgun (WGS) entry which is preliminary data.</text>
</comment>
<keyword evidence="3" id="KW-0472">Membrane</keyword>
<dbReference type="InterPro" id="IPR027417">
    <property type="entry name" value="P-loop_NTPase"/>
</dbReference>
<protein>
    <recommendedName>
        <fullName evidence="4">ATPase AAA-type core domain-containing protein</fullName>
    </recommendedName>
</protein>
<dbReference type="AlphaFoldDB" id="A0AAW2W941"/>
<dbReference type="SUPFAM" id="SSF52540">
    <property type="entry name" value="P-loop containing nucleoside triphosphate hydrolases"/>
    <property type="match status" value="1"/>
</dbReference>
<dbReference type="Gene3D" id="3.40.50.300">
    <property type="entry name" value="P-loop containing nucleotide triphosphate hydrolases"/>
    <property type="match status" value="1"/>
</dbReference>
<keyword evidence="3" id="KW-0812">Transmembrane</keyword>
<feature type="non-terminal residue" evidence="5">
    <location>
        <position position="1"/>
    </location>
</feature>
<evidence type="ECO:0000259" key="4">
    <source>
        <dbReference type="Pfam" id="PF00004"/>
    </source>
</evidence>
<dbReference type="EMBL" id="JACGWN010000008">
    <property type="protein sequence ID" value="KAL0437864.1"/>
    <property type="molecule type" value="Genomic_DNA"/>
</dbReference>
<reference evidence="5" key="2">
    <citation type="journal article" date="2024" name="Plant">
        <title>Genomic evolution and insights into agronomic trait innovations of Sesamum species.</title>
        <authorList>
            <person name="Miao H."/>
            <person name="Wang L."/>
            <person name="Qu L."/>
            <person name="Liu H."/>
            <person name="Sun Y."/>
            <person name="Le M."/>
            <person name="Wang Q."/>
            <person name="Wei S."/>
            <person name="Zheng Y."/>
            <person name="Lin W."/>
            <person name="Duan Y."/>
            <person name="Cao H."/>
            <person name="Xiong S."/>
            <person name="Wang X."/>
            <person name="Wei L."/>
            <person name="Li C."/>
            <person name="Ma Q."/>
            <person name="Ju M."/>
            <person name="Zhao R."/>
            <person name="Li G."/>
            <person name="Mu C."/>
            <person name="Tian Q."/>
            <person name="Mei H."/>
            <person name="Zhang T."/>
            <person name="Gao T."/>
            <person name="Zhang H."/>
        </authorList>
    </citation>
    <scope>NUCLEOTIDE SEQUENCE</scope>
    <source>
        <strain evidence="5">KEN1</strain>
    </source>
</reference>
<accession>A0AAW2W941</accession>
<dbReference type="InterPro" id="IPR051701">
    <property type="entry name" value="Mito_OM_Translocase_MSP1"/>
</dbReference>
<dbReference type="GO" id="GO:0005741">
    <property type="term" value="C:mitochondrial outer membrane"/>
    <property type="evidence" value="ECO:0007669"/>
    <property type="project" value="TreeGrafter"/>
</dbReference>
<sequence length="247" mass="26673">EICRSIIVFGKQNRPKCRFGEVLVILAYIAVFSYGLNIEQSIQNEYKSVKNSVKAVPAGHIGVTFADIEVVEDVKETSKELVMLPPQRTCEKAVATEAGAKFINICVGSIASKPCKGIRRAPPPRTSKTLLAKAVATEAGAKFINICVGSIASEGGEIPMEQEAMRKIKNECMVNLVGLRTPDKERVLFLAATNRPCDPASPKNNGQLATCSKWGKKVILAKEELAAISDLEAGSSTTEWYSGSDLK</sequence>
<organism evidence="5">
    <name type="scientific">Sesamum latifolium</name>
    <dbReference type="NCBI Taxonomy" id="2727402"/>
    <lineage>
        <taxon>Eukaryota</taxon>
        <taxon>Viridiplantae</taxon>
        <taxon>Streptophyta</taxon>
        <taxon>Embryophyta</taxon>
        <taxon>Tracheophyta</taxon>
        <taxon>Spermatophyta</taxon>
        <taxon>Magnoliopsida</taxon>
        <taxon>eudicotyledons</taxon>
        <taxon>Gunneridae</taxon>
        <taxon>Pentapetalae</taxon>
        <taxon>asterids</taxon>
        <taxon>lamiids</taxon>
        <taxon>Lamiales</taxon>
        <taxon>Pedaliaceae</taxon>
        <taxon>Sesamum</taxon>
    </lineage>
</organism>
<reference evidence="5" key="1">
    <citation type="submission" date="2020-06" db="EMBL/GenBank/DDBJ databases">
        <authorList>
            <person name="Li T."/>
            <person name="Hu X."/>
            <person name="Zhang T."/>
            <person name="Song X."/>
            <person name="Zhang H."/>
            <person name="Dai N."/>
            <person name="Sheng W."/>
            <person name="Hou X."/>
            <person name="Wei L."/>
        </authorList>
    </citation>
    <scope>NUCLEOTIDE SEQUENCE</scope>
    <source>
        <strain evidence="5">KEN1</strain>
        <tissue evidence="5">Leaf</tissue>
    </source>
</reference>
<dbReference type="Pfam" id="PF00004">
    <property type="entry name" value="AAA"/>
    <property type="match status" value="1"/>
</dbReference>
<evidence type="ECO:0000256" key="3">
    <source>
        <dbReference type="SAM" id="Phobius"/>
    </source>
</evidence>
<feature type="domain" description="ATPase AAA-type core" evidence="4">
    <location>
        <begin position="123"/>
        <end position="160"/>
    </location>
</feature>